<feature type="transmembrane region" description="Helical" evidence="1">
    <location>
        <begin position="97"/>
        <end position="117"/>
    </location>
</feature>
<keyword evidence="6" id="KW-1185">Reference proteome</keyword>
<dbReference type="Proteomes" id="UP000652995">
    <property type="component" value="Unassembled WGS sequence"/>
</dbReference>
<dbReference type="KEGG" id="smus:C7J88_05740"/>
<dbReference type="AlphaFoldDB" id="A0A240C9U8"/>
<keyword evidence="4" id="KW-0378">Hydrolase</keyword>
<feature type="transmembrane region" description="Helical" evidence="1">
    <location>
        <begin position="144"/>
        <end position="165"/>
    </location>
</feature>
<evidence type="ECO:0000256" key="1">
    <source>
        <dbReference type="SAM" id="Phobius"/>
    </source>
</evidence>
<dbReference type="InterPro" id="IPR052710">
    <property type="entry name" value="CAAX_protease"/>
</dbReference>
<evidence type="ECO:0000259" key="2">
    <source>
        <dbReference type="Pfam" id="PF02517"/>
    </source>
</evidence>
<dbReference type="EMBL" id="BMCB01000004">
    <property type="protein sequence ID" value="GGA86954.1"/>
    <property type="molecule type" value="Genomic_DNA"/>
</dbReference>
<reference evidence="3" key="4">
    <citation type="submission" date="2024-05" db="EMBL/GenBank/DDBJ databases">
        <authorList>
            <person name="Sun Q."/>
            <person name="Sedlacek I."/>
        </authorList>
    </citation>
    <scope>NUCLEOTIDE SEQUENCE</scope>
    <source>
        <strain evidence="3">CCM 4175</strain>
    </source>
</reference>
<feature type="transmembrane region" description="Helical" evidence="1">
    <location>
        <begin position="14"/>
        <end position="42"/>
    </location>
</feature>
<evidence type="ECO:0000313" key="5">
    <source>
        <dbReference type="Proteomes" id="UP000243706"/>
    </source>
</evidence>
<evidence type="ECO:0000313" key="6">
    <source>
        <dbReference type="Proteomes" id="UP000652995"/>
    </source>
</evidence>
<evidence type="ECO:0000313" key="3">
    <source>
        <dbReference type="EMBL" id="GGA86954.1"/>
    </source>
</evidence>
<dbReference type="GO" id="GO:0006508">
    <property type="term" value="P:proteolysis"/>
    <property type="evidence" value="ECO:0007669"/>
    <property type="project" value="UniProtKB-KW"/>
</dbReference>
<protein>
    <submittedName>
        <fullName evidence="3">CAAX amino protease</fullName>
    </submittedName>
    <submittedName>
        <fullName evidence="4">Metal-dependent membrane protease</fullName>
    </submittedName>
</protein>
<dbReference type="Proteomes" id="UP000243706">
    <property type="component" value="Chromosome 1"/>
</dbReference>
<keyword evidence="4" id="KW-0645">Protease</keyword>
<sequence length="246" mass="28612">MAKYQWKDIAWRDLWLIPIFLVGQLAIGFMVVILSGILLLANVNLPEWVTSLDYYQIVETTSIVASYLLFIICFWLLHKSEMPERFRLGLQGVRRYWLWIVIAYVVMIISLQAYGYLTQFIPEQYQYETTQNEEMLESLMAWNALLPFNFMFIVVLAPIVEEIVFRNFLIGELGKKFNIYVMGVISVILFAGIHVISATSPFEMIEYLLLAIPMVWIYIKSGCNLGVSIALHMINNFVSFVLDIFF</sequence>
<dbReference type="PANTHER" id="PTHR36435:SF1">
    <property type="entry name" value="CAAX AMINO TERMINAL PROTEASE FAMILY PROTEIN"/>
    <property type="match status" value="1"/>
</dbReference>
<proteinExistence type="predicted"/>
<dbReference type="RefSeq" id="WP_095117674.1">
    <property type="nucleotide sequence ID" value="NZ_BMCB01000004.1"/>
</dbReference>
<dbReference type="PANTHER" id="PTHR36435">
    <property type="entry name" value="SLR1288 PROTEIN"/>
    <property type="match status" value="1"/>
</dbReference>
<name>A0A240C9U8_9STAP</name>
<dbReference type="GO" id="GO:0080120">
    <property type="term" value="P:CAAX-box protein maturation"/>
    <property type="evidence" value="ECO:0007669"/>
    <property type="project" value="UniProtKB-ARBA"/>
</dbReference>
<evidence type="ECO:0000313" key="4">
    <source>
        <dbReference type="EMBL" id="SNW04006.1"/>
    </source>
</evidence>
<feature type="domain" description="CAAX prenyl protease 2/Lysostaphin resistance protein A-like" evidence="2">
    <location>
        <begin position="146"/>
        <end position="238"/>
    </location>
</feature>
<dbReference type="Pfam" id="PF02517">
    <property type="entry name" value="Rce1-like"/>
    <property type="match status" value="1"/>
</dbReference>
<keyword evidence="1" id="KW-0472">Membrane</keyword>
<reference evidence="3" key="1">
    <citation type="journal article" date="2014" name="Int. J. Syst. Evol. Microbiol.">
        <title>Complete genome of a new Firmicutes species belonging to the dominant human colonic microbiota ('Ruminococcus bicirculans') reveals two chromosomes and a selective capacity to utilize plant glucans.</title>
        <authorList>
            <consortium name="NISC Comparative Sequencing Program"/>
            <person name="Wegmann U."/>
            <person name="Louis P."/>
            <person name="Goesmann A."/>
            <person name="Henrissat B."/>
            <person name="Duncan S.H."/>
            <person name="Flint H.J."/>
        </authorList>
    </citation>
    <scope>NUCLEOTIDE SEQUENCE</scope>
    <source>
        <strain evidence="3">CCM 4175</strain>
    </source>
</reference>
<dbReference type="OrthoDB" id="2411709at2"/>
<gene>
    <name evidence="3" type="ORF">GCM10007183_08880</name>
    <name evidence="4" type="ORF">SAMEA4412661_01818</name>
</gene>
<feature type="transmembrane region" description="Helical" evidence="1">
    <location>
        <begin position="177"/>
        <end position="196"/>
    </location>
</feature>
<reference evidence="6" key="3">
    <citation type="journal article" date="2019" name="Int. J. Syst. Evol. Microbiol.">
        <title>The Global Catalogue of Microorganisms (GCM) 10K type strain sequencing project: providing services to taxonomists for standard genome sequencing and annotation.</title>
        <authorList>
            <consortium name="The Broad Institute Genomics Platform"/>
            <consortium name="The Broad Institute Genome Sequencing Center for Infectious Disease"/>
            <person name="Wu L."/>
            <person name="Ma J."/>
        </authorList>
    </citation>
    <scope>NUCLEOTIDE SEQUENCE [LARGE SCALE GENOMIC DNA]</scope>
    <source>
        <strain evidence="6">CCM 4175</strain>
    </source>
</reference>
<dbReference type="GO" id="GO:0004175">
    <property type="term" value="F:endopeptidase activity"/>
    <property type="evidence" value="ECO:0007669"/>
    <property type="project" value="UniProtKB-ARBA"/>
</dbReference>
<dbReference type="EMBL" id="LT906464">
    <property type="protein sequence ID" value="SNW04006.1"/>
    <property type="molecule type" value="Genomic_DNA"/>
</dbReference>
<dbReference type="InterPro" id="IPR003675">
    <property type="entry name" value="Rce1/LyrA-like_dom"/>
</dbReference>
<feature type="transmembrane region" description="Helical" evidence="1">
    <location>
        <begin position="54"/>
        <end position="77"/>
    </location>
</feature>
<organism evidence="4 5">
    <name type="scientific">Staphylococcus muscae</name>
    <dbReference type="NCBI Taxonomy" id="1294"/>
    <lineage>
        <taxon>Bacteria</taxon>
        <taxon>Bacillati</taxon>
        <taxon>Bacillota</taxon>
        <taxon>Bacilli</taxon>
        <taxon>Bacillales</taxon>
        <taxon>Staphylococcaceae</taxon>
        <taxon>Staphylococcus</taxon>
    </lineage>
</organism>
<reference evidence="4 5" key="2">
    <citation type="submission" date="2017-06" db="EMBL/GenBank/DDBJ databases">
        <authorList>
            <consortium name="Pathogen Informatics"/>
        </authorList>
    </citation>
    <scope>NUCLEOTIDE SEQUENCE [LARGE SCALE GENOMIC DNA]</scope>
    <source>
        <strain evidence="4 5">NCTC13833</strain>
    </source>
</reference>
<accession>A0A240C9U8</accession>
<keyword evidence="1" id="KW-1133">Transmembrane helix</keyword>
<keyword evidence="1" id="KW-0812">Transmembrane</keyword>